<name>A0ABV9SXU0_9BACT</name>
<reference evidence="2" key="1">
    <citation type="journal article" date="2019" name="Int. J. Syst. Evol. Microbiol.">
        <title>The Global Catalogue of Microorganisms (GCM) 10K type strain sequencing project: providing services to taxonomists for standard genome sequencing and annotation.</title>
        <authorList>
            <consortium name="The Broad Institute Genomics Platform"/>
            <consortium name="The Broad Institute Genome Sequencing Center for Infectious Disease"/>
            <person name="Wu L."/>
            <person name="Ma J."/>
        </authorList>
    </citation>
    <scope>NUCLEOTIDE SEQUENCE [LARGE SCALE GENOMIC DNA]</scope>
    <source>
        <strain evidence="2">CGMCC 4.7466</strain>
    </source>
</reference>
<proteinExistence type="predicted"/>
<sequence length="192" mass="22387">MFRLDELKATLMWCLIGLLFSCSREEEQPFANPTQIDEYFSIIAFLEEEIPKLEEAEVTKVIEINGRNERMVSDFTEEGWWEELDVFYQADINKAALSAAYTTEDDGDRIIHRLKEGEKAPVRELAVDKRDGKVSRVYFLSKKENLFYTSETSGTIQMDPNANRIAAYHIRGKQKVWFIPYNEMEVAAEVRR</sequence>
<dbReference type="PROSITE" id="PS51257">
    <property type="entry name" value="PROKAR_LIPOPROTEIN"/>
    <property type="match status" value="1"/>
</dbReference>
<evidence type="ECO:0000313" key="1">
    <source>
        <dbReference type="EMBL" id="MFC4871146.1"/>
    </source>
</evidence>
<accession>A0ABV9SXU0</accession>
<protein>
    <recommendedName>
        <fullName evidence="3">Lipoprotein</fullName>
    </recommendedName>
</protein>
<dbReference type="Proteomes" id="UP001595818">
    <property type="component" value="Unassembled WGS sequence"/>
</dbReference>
<evidence type="ECO:0008006" key="3">
    <source>
        <dbReference type="Google" id="ProtNLM"/>
    </source>
</evidence>
<keyword evidence="2" id="KW-1185">Reference proteome</keyword>
<dbReference type="RefSeq" id="WP_377062351.1">
    <property type="nucleotide sequence ID" value="NZ_JBHSJJ010000003.1"/>
</dbReference>
<comment type="caution">
    <text evidence="1">The sequence shown here is derived from an EMBL/GenBank/DDBJ whole genome shotgun (WGS) entry which is preliminary data.</text>
</comment>
<evidence type="ECO:0000313" key="2">
    <source>
        <dbReference type="Proteomes" id="UP001595818"/>
    </source>
</evidence>
<organism evidence="1 2">
    <name type="scientific">Negadavirga shengliensis</name>
    <dbReference type="NCBI Taxonomy" id="1389218"/>
    <lineage>
        <taxon>Bacteria</taxon>
        <taxon>Pseudomonadati</taxon>
        <taxon>Bacteroidota</taxon>
        <taxon>Cytophagia</taxon>
        <taxon>Cytophagales</taxon>
        <taxon>Cyclobacteriaceae</taxon>
        <taxon>Negadavirga</taxon>
    </lineage>
</organism>
<dbReference type="EMBL" id="JBHSJJ010000003">
    <property type="protein sequence ID" value="MFC4871146.1"/>
    <property type="molecule type" value="Genomic_DNA"/>
</dbReference>
<gene>
    <name evidence="1" type="ORF">ACFPFU_05570</name>
</gene>